<sequence length="1029" mass="119504">MRENESTQRHYLYTHFTEAILYLRPFMQSPARFSAVFVFLLFGAFVCTRLINFPTLVDTSQGSVVTTGASQKHPPETPNIPKSPPPKLEILLNCTAYNLTRTCPSNYPTTFSPEQDPDSPSPPPTCPEYFRWIYEDLRPWALTGITKDMVQSAKRTANFKLVILNGKAYLETYQKSFQTRDVFTLWGILQLLRRYPGKVPDLELMFDCVDWPVILSRFYSQPNSTAPPPLFRYCGDDRSLDIVFPDWSFWGWSEINIKPWELLLKDLEEGNNRSKWIDREPYAYWKGNPFVAETRKDLLKCNVSEQTDWNARVYAQDWFKESREGYKQSDLASQCVHRYKIYIEGSAWSVSEKYILACDSATLIVKPRYYDFFTRGLIPVHHYWPIKDDDKCRSIKFAVDWGNSHKKKAQSIGKEASKMIQEDLKMDYVYDYMFHLLSEYSKLLQFKPTIPRKAVELCSEAMVCQAQGLEKKFMLGSMVKGPAERNPCAMPPPYDPASLFALLRRQANSIKQTRALSLSCGHFMESPARLSAIFVFLFVLVGALVCTRLLNSSTETLISTTSSQVPILTTKTSQTYPNKTGQIPQNPSSQFEIPLNCTAYNLTTTCPSNYPTTFHPEQDPDRPSSPTCPEYFRWIHEDLRPWAHTGITRDMVERANRTANFKLVIVNGKAYVEQYEKAFQTRDTFTIWGILQLLRKYPGKVPDLEMMFDCVDWPVILSGDYDGPNSTTPPPLFRYCGDDSTLDIVFPDWSFWGWAEINIRPWETLLKNLEEGNKRSKWLDREPYAYWKGNPTIAEHRQELMTCNVSDQYDWYARLYAQDWSREAQEGFKRSDLASQCVHRYKIYIEGSAWSVSEKYILACDSVTLIVKPRYYDFFTRTLMPLHHYWPIKYDDKCRSIKFAVDWGNSHKKKAQAIGRASSKLIQEDLKMDYVYDYMFHLLNEYANLLQFKPRIPQKAIELCSVAMACQAEGLEKKFMMESLVKGPAVSEPCSLPPPYDPASLFEVLRRKESSIKQVETWEKNYWKDHEQS</sequence>
<feature type="domain" description="Glycosyl transferase CAP10" evidence="3">
    <location>
        <begin position="700"/>
        <end position="949"/>
    </location>
</feature>
<proteinExistence type="predicted"/>
<evidence type="ECO:0000313" key="4">
    <source>
        <dbReference type="EMBL" id="RXI08407.1"/>
    </source>
</evidence>
<feature type="transmembrane region" description="Helical" evidence="2">
    <location>
        <begin position="33"/>
        <end position="51"/>
    </location>
</feature>
<keyword evidence="2" id="KW-0812">Transmembrane</keyword>
<organism evidence="4 5">
    <name type="scientific">Malus domestica</name>
    <name type="common">Apple</name>
    <name type="synonym">Pyrus malus</name>
    <dbReference type="NCBI Taxonomy" id="3750"/>
    <lineage>
        <taxon>Eukaryota</taxon>
        <taxon>Viridiplantae</taxon>
        <taxon>Streptophyta</taxon>
        <taxon>Embryophyta</taxon>
        <taxon>Tracheophyta</taxon>
        <taxon>Spermatophyta</taxon>
        <taxon>Magnoliopsida</taxon>
        <taxon>eudicotyledons</taxon>
        <taxon>Gunneridae</taxon>
        <taxon>Pentapetalae</taxon>
        <taxon>rosids</taxon>
        <taxon>fabids</taxon>
        <taxon>Rosales</taxon>
        <taxon>Rosaceae</taxon>
        <taxon>Amygdaloideae</taxon>
        <taxon>Maleae</taxon>
        <taxon>Malus</taxon>
    </lineage>
</organism>
<evidence type="ECO:0000313" key="5">
    <source>
        <dbReference type="Proteomes" id="UP000290289"/>
    </source>
</evidence>
<keyword evidence="2" id="KW-1133">Transmembrane helix</keyword>
<accession>A0A498KLP1</accession>
<dbReference type="Pfam" id="PF05686">
    <property type="entry name" value="Glyco_transf_90"/>
    <property type="match status" value="2"/>
</dbReference>
<dbReference type="PANTHER" id="PTHR12203">
    <property type="entry name" value="KDEL LYS-ASP-GLU-LEU CONTAINING - RELATED"/>
    <property type="match status" value="1"/>
</dbReference>
<dbReference type="SMART" id="SM00672">
    <property type="entry name" value="CAP10"/>
    <property type="match status" value="2"/>
</dbReference>
<dbReference type="EMBL" id="RDQH01000327">
    <property type="protein sequence ID" value="RXI08407.1"/>
    <property type="molecule type" value="Genomic_DNA"/>
</dbReference>
<feature type="region of interest" description="Disordered" evidence="1">
    <location>
        <begin position="65"/>
        <end position="84"/>
    </location>
</feature>
<reference evidence="4 5" key="1">
    <citation type="submission" date="2018-10" db="EMBL/GenBank/DDBJ databases">
        <title>A high-quality apple genome assembly.</title>
        <authorList>
            <person name="Hu J."/>
        </authorList>
    </citation>
    <scope>NUCLEOTIDE SEQUENCE [LARGE SCALE GENOMIC DNA]</scope>
    <source>
        <strain evidence="5">cv. HFTH1</strain>
        <tissue evidence="4">Young leaf</tissue>
    </source>
</reference>
<evidence type="ECO:0000259" key="3">
    <source>
        <dbReference type="SMART" id="SM00672"/>
    </source>
</evidence>
<dbReference type="Proteomes" id="UP000290289">
    <property type="component" value="Chromosome 1"/>
</dbReference>
<dbReference type="InterPro" id="IPR051091">
    <property type="entry name" value="O-Glucosyltr/Glycosyltrsf_90"/>
</dbReference>
<feature type="domain" description="Glycosyl transferase CAP10" evidence="3">
    <location>
        <begin position="198"/>
        <end position="447"/>
    </location>
</feature>
<dbReference type="PANTHER" id="PTHR12203:SF99">
    <property type="entry name" value="OS04G0534100 PROTEIN"/>
    <property type="match status" value="1"/>
</dbReference>
<name>A0A498KLP1_MALDO</name>
<dbReference type="AlphaFoldDB" id="A0A498KLP1"/>
<keyword evidence="2" id="KW-0472">Membrane</keyword>
<comment type="caution">
    <text evidence="4">The sequence shown here is derived from an EMBL/GenBank/DDBJ whole genome shotgun (WGS) entry which is preliminary data.</text>
</comment>
<evidence type="ECO:0000256" key="2">
    <source>
        <dbReference type="SAM" id="Phobius"/>
    </source>
</evidence>
<dbReference type="InterPro" id="IPR006598">
    <property type="entry name" value="CAP10"/>
</dbReference>
<keyword evidence="5" id="KW-1185">Reference proteome</keyword>
<protein>
    <recommendedName>
        <fullName evidence="3">Glycosyl transferase CAP10 domain-containing protein</fullName>
    </recommendedName>
</protein>
<gene>
    <name evidence="4" type="ORF">DVH24_022551</name>
</gene>
<evidence type="ECO:0000256" key="1">
    <source>
        <dbReference type="SAM" id="MobiDB-lite"/>
    </source>
</evidence>